<evidence type="ECO:0000256" key="6">
    <source>
        <dbReference type="ARBA" id="ARBA00022927"/>
    </source>
</evidence>
<keyword evidence="13" id="KW-0472">Membrane</keyword>
<evidence type="ECO:0000256" key="11">
    <source>
        <dbReference type="ARBA" id="ARBA00080641"/>
    </source>
</evidence>
<keyword evidence="6" id="KW-0653">Protein transport</keyword>
<accession>A0A7G2E6S5</accession>
<feature type="region of interest" description="Disordered" evidence="12">
    <location>
        <begin position="251"/>
        <end position="277"/>
    </location>
</feature>
<evidence type="ECO:0000256" key="4">
    <source>
        <dbReference type="ARBA" id="ARBA00022490"/>
    </source>
</evidence>
<comment type="similarity">
    <text evidence="8">Belongs to the importin beta family. Importin beta-2 subfamily.</text>
</comment>
<feature type="transmembrane region" description="Helical" evidence="13">
    <location>
        <begin position="1848"/>
        <end position="1871"/>
    </location>
</feature>
<dbReference type="GO" id="GO:0006606">
    <property type="term" value="P:protein import into nucleus"/>
    <property type="evidence" value="ECO:0007669"/>
    <property type="project" value="InterPro"/>
</dbReference>
<evidence type="ECO:0000313" key="15">
    <source>
        <dbReference type="EMBL" id="CAD5318691.1"/>
    </source>
</evidence>
<feature type="transmembrane region" description="Helical" evidence="13">
    <location>
        <begin position="1891"/>
        <end position="1910"/>
    </location>
</feature>
<dbReference type="InterPro" id="IPR011989">
    <property type="entry name" value="ARM-like"/>
</dbReference>
<dbReference type="Pfam" id="PF25574">
    <property type="entry name" value="TPR_IMB1"/>
    <property type="match status" value="1"/>
</dbReference>
<keyword evidence="3" id="KW-0813">Transport</keyword>
<keyword evidence="13" id="KW-0812">Transmembrane</keyword>
<feature type="transmembrane region" description="Helical" evidence="13">
    <location>
        <begin position="2012"/>
        <end position="2036"/>
    </location>
</feature>
<proteinExistence type="inferred from homology"/>
<reference evidence="15 16" key="1">
    <citation type="submission" date="2020-09" db="EMBL/GenBank/DDBJ databases">
        <authorList>
            <person name="Ashkenazy H."/>
        </authorList>
    </citation>
    <scope>NUCLEOTIDE SEQUENCE [LARGE SCALE GENOMIC DNA]</scope>
    <source>
        <strain evidence="16">cv. Cdm-0</strain>
    </source>
</reference>
<dbReference type="SUPFAM" id="SSF103473">
    <property type="entry name" value="MFS general substrate transporter"/>
    <property type="match status" value="1"/>
</dbReference>
<gene>
    <name evidence="15" type="ORF">AT9943_LOCUS6910</name>
</gene>
<sequence>MTQENQKYIKSELLPCLGAADRNIRTTVGTIISVIVNIEGVSGWHELLPALVTCLDSNDLNHMDGAMDALSKICEDIPHVLDTEVPGLAERPINIFLPRLLQFFQSPHASLRKLALGSVNQYIIIMPAALYNSLDKYLQGLFVLANDPVPEVRKLVCLLFKLLSIVSYFSFVHLTEVLPSSIEPHLRNVMEYMLQVNRDPDEEVSLEACEFWSAYCDAQLPPENLKEFLPRLIPVLLENMAYADDDESLLDAEEDESQPDRDQDLKPRFHTSRLHGSEDFDDDDDDSFNVWNLRKCSAAAIDVLSNVFGDEILPALMPLIQKNLSASGDEAWKQREAAVLALGAIAEGCMNGLYPHLSEIVAFLLPLLDDKFPLIRSISCWTLSRFGKYLIQESGNPKGYEQFEKVLMGLLRRLLDTNKRVQEAACSAFATVEEDAAEELVPHLGVILQHLMCAFGKYQRRNLRIVYDAIGTLADSVREELNKPAYLEILMPPLVAKWQQLSNSDKDLFPLLECFTSISQALGVGFAPFAQPVFQRCMDIIQLQQLAKVNPASAGAQYDREFIVCSLDLLSGLAEGLGSGIESLVQQSNLRDLLLNCCIDEAADVRQSAFALMGDLARVFPVYLQPRLLDFLEIASQQLSANLNRENLSVANNACWAIGELAVKVRQEVSPIVAKVVSSLGLILQHGEGVNKALVENSAITLGRLAWIRPDLVAPHMDHFMKPWCMALSMVRDDIEKEDAFRGLCAVVKVNPSGGVSSLVFICQAIASWHEIRSEDVQTEVSQVLNGYKHMLGNSWAECLSALDPPVKERLARYQSANITKGNLDVTTNACEAIGELAELDCSGWSRSLTNVVSSLGHILQNGEGVNNALVENSAITLGRLALIRPDLVAPYMKPWSMALSMLYDVNKNEDAFICFVIQTSCLVPARLEAVVFSPTSSCLLTMTNLPFPGLSMVVSPIYHLLAYDIASYNPFAPFIVFNLVVSNIENIDLQNFMAYKAYVLKKLNEEVSLTSCKFWPAYCDAQLEPKDLKELLPRLIPMLLSDMAYEDDDETLLNEEEVESQPDIDQAQNDKEWNLRACSAKFIGILANVFGDEILLTLMPLIEAKLSKFDDETWKEREAAVFAFGAIAEGCNSFFYPHLAEENDQSPLVRRITCWTLYQFGTYVFEESNLENSKLFRKVLHGFRFKLLDSNIWVQEAACLALTTFEEDAGDKLVPHLEKILQQLMRAFGKYQKRNLKVLLDAIRALADSVGINLNKRAYIKILIPPLVSTLEQISNSDKDVIPLLKCFTSISKALEVGFAPFSWYVFERCMDILQLQQLAKVDHDFAGVQYDQNIVVCSLEFFSGLSKGLVSGIESLVSQSNLRDMLLKCFMDETPDVRESAFALICHLTKVLPDYLEPRLLEFLEIASQQLSANFSGENLSAANNACKAIGELAVKYPQEVSPIVTNVVYSLGMIIQLGETLELKSLTTLVEYNAIELAMNSAITVGILARIRPDLSARSIENFMKPWCMRLATLDDDSTKENAFQGLCEMVKVNPSRYVSSVAFICLAIASWKDMENKVIQSEFSKVLIGYKNMLGKNSWEECLSVLDPLAKERLAARLGELRHLLTTVFLSGFSEFLVKPVMTDVTVAAVCSGLNETCSLAVYLTGVEQVTVGLGTMVMMPVIGNLSDRYGIKTLLTLPMCLSILPPAILTYRRDTNFFYAFYITKILFDMVCQGTVDCLAHAYVAKNVCGRKRISMFGVLAGVRSISGVCATFSARLLPIASIFQVAAISFFFGLVYMRVFLKERLHDDDEDDCDEDDNTSGRNHHDGGDLTMLAEPILRDAPTKIHIVLNTKYSSLKDMVSLINNSTILVQTLVVTFFATFAQSGMQSAFLYFLKARFGFNKNDFAELILLVTIIGSISQLFILPKLVSAIGERRVLSTGLLMDSVNAACLSVSWSAWVPYATTVLVPVTMFVMPSVCGIASRQVGPGEQGKVQGCISGVKSFSGVVAPFIYSPLTALFLSEKAPFYFPGFSLLCVTFSLMIGFFLSLLIRDVPSPSMNKAINNISREEA</sequence>
<dbReference type="Gene3D" id="1.25.10.10">
    <property type="entry name" value="Leucine-rich Repeat Variant"/>
    <property type="match status" value="3"/>
</dbReference>
<evidence type="ECO:0000256" key="2">
    <source>
        <dbReference type="ARBA" id="ARBA00004642"/>
    </source>
</evidence>
<feature type="compositionally biased region" description="Basic and acidic residues" evidence="12">
    <location>
        <begin position="258"/>
        <end position="267"/>
    </location>
</feature>
<keyword evidence="4" id="KW-0963">Cytoplasm</keyword>
<feature type="transmembrane region" description="Helical" evidence="13">
    <location>
        <begin position="1765"/>
        <end position="1783"/>
    </location>
</feature>
<comment type="subcellular location">
    <subcellularLocation>
        <location evidence="1">Cytoplasm</location>
    </subcellularLocation>
    <subcellularLocation>
        <location evidence="2">Nucleus</location>
        <location evidence="2">Nucleoplasm</location>
    </subcellularLocation>
</comment>
<dbReference type="Proteomes" id="UP000516314">
    <property type="component" value="Chromosome 2"/>
</dbReference>
<evidence type="ECO:0000256" key="3">
    <source>
        <dbReference type="ARBA" id="ARBA00022448"/>
    </source>
</evidence>
<keyword evidence="5" id="KW-0677">Repeat</keyword>
<dbReference type="GO" id="GO:0005654">
    <property type="term" value="C:nucleoplasm"/>
    <property type="evidence" value="ECO:0007669"/>
    <property type="project" value="UniProtKB-SubCell"/>
</dbReference>
<dbReference type="InterPro" id="IPR036259">
    <property type="entry name" value="MFS_trans_sf"/>
</dbReference>
<dbReference type="GO" id="GO:0005737">
    <property type="term" value="C:cytoplasm"/>
    <property type="evidence" value="ECO:0007669"/>
    <property type="project" value="UniProtKB-SubCell"/>
</dbReference>
<keyword evidence="13" id="KW-1133">Transmembrane helix</keyword>
<dbReference type="Pfam" id="PF13513">
    <property type="entry name" value="HEAT_EZ"/>
    <property type="match status" value="1"/>
</dbReference>
<evidence type="ECO:0000256" key="9">
    <source>
        <dbReference type="ARBA" id="ARBA00067327"/>
    </source>
</evidence>
<dbReference type="PANTHER" id="PTHR10527">
    <property type="entry name" value="IMPORTIN BETA"/>
    <property type="match status" value="1"/>
</dbReference>
<feature type="compositionally biased region" description="Acidic residues" evidence="12">
    <location>
        <begin position="1794"/>
        <end position="1804"/>
    </location>
</feature>
<evidence type="ECO:0000256" key="10">
    <source>
        <dbReference type="ARBA" id="ARBA00076938"/>
    </source>
</evidence>
<dbReference type="CDD" id="cd17330">
    <property type="entry name" value="MFS_SLC46_TetA_like"/>
    <property type="match status" value="1"/>
</dbReference>
<evidence type="ECO:0000313" key="16">
    <source>
        <dbReference type="Proteomes" id="UP000516314"/>
    </source>
</evidence>
<dbReference type="FunFam" id="1.25.10.10:FF:000206">
    <property type="entry name" value="Transportin-1"/>
    <property type="match status" value="1"/>
</dbReference>
<organism evidence="15 16">
    <name type="scientific">Arabidopsis thaliana</name>
    <name type="common">Mouse-ear cress</name>
    <dbReference type="NCBI Taxonomy" id="3702"/>
    <lineage>
        <taxon>Eukaryota</taxon>
        <taxon>Viridiplantae</taxon>
        <taxon>Streptophyta</taxon>
        <taxon>Embryophyta</taxon>
        <taxon>Tracheophyta</taxon>
        <taxon>Spermatophyta</taxon>
        <taxon>Magnoliopsida</taxon>
        <taxon>eudicotyledons</taxon>
        <taxon>Gunneridae</taxon>
        <taxon>Pentapetalae</taxon>
        <taxon>rosids</taxon>
        <taxon>malvids</taxon>
        <taxon>Brassicales</taxon>
        <taxon>Brassicaceae</taxon>
        <taxon>Camelineae</taxon>
        <taxon>Arabidopsis</taxon>
    </lineage>
</organism>
<evidence type="ECO:0000259" key="14">
    <source>
        <dbReference type="Pfam" id="PF25574"/>
    </source>
</evidence>
<evidence type="ECO:0000256" key="12">
    <source>
        <dbReference type="SAM" id="MobiDB-lite"/>
    </source>
</evidence>
<dbReference type="InterPro" id="IPR011701">
    <property type="entry name" value="MFS"/>
</dbReference>
<dbReference type="InterPro" id="IPR016024">
    <property type="entry name" value="ARM-type_fold"/>
</dbReference>
<feature type="domain" description="Importin subunit beta-1/Transportin-1-like TPR repeats" evidence="14">
    <location>
        <begin position="407"/>
        <end position="621"/>
    </location>
</feature>
<dbReference type="GO" id="GO:0022857">
    <property type="term" value="F:transmembrane transporter activity"/>
    <property type="evidence" value="ECO:0007669"/>
    <property type="project" value="InterPro"/>
</dbReference>
<dbReference type="Pfam" id="PF07690">
    <property type="entry name" value="MFS_1"/>
    <property type="match status" value="1"/>
</dbReference>
<protein>
    <recommendedName>
        <fullName evidence="9">Transportin-1</fullName>
    </recommendedName>
    <alternativeName>
        <fullName evidence="10">Importin beta-2</fullName>
    </alternativeName>
    <alternativeName>
        <fullName evidence="11">Karyopherin beta-2</fullName>
    </alternativeName>
</protein>
<dbReference type="EMBL" id="LR881467">
    <property type="protein sequence ID" value="CAD5318691.1"/>
    <property type="molecule type" value="Genomic_DNA"/>
</dbReference>
<feature type="region of interest" description="Disordered" evidence="12">
    <location>
        <begin position="1794"/>
        <end position="1814"/>
    </location>
</feature>
<evidence type="ECO:0000256" key="1">
    <source>
        <dbReference type="ARBA" id="ARBA00004496"/>
    </source>
</evidence>
<keyword evidence="7" id="KW-0539">Nucleus</keyword>
<evidence type="ECO:0000256" key="7">
    <source>
        <dbReference type="ARBA" id="ARBA00023242"/>
    </source>
</evidence>
<feature type="transmembrane region" description="Helical" evidence="13">
    <location>
        <begin position="1947"/>
        <end position="1967"/>
    </location>
</feature>
<evidence type="ECO:0000256" key="8">
    <source>
        <dbReference type="ARBA" id="ARBA00038423"/>
    </source>
</evidence>
<evidence type="ECO:0000256" key="5">
    <source>
        <dbReference type="ARBA" id="ARBA00022737"/>
    </source>
</evidence>
<dbReference type="Gene3D" id="1.20.1250.20">
    <property type="entry name" value="MFS general substrate transporter like domains"/>
    <property type="match status" value="1"/>
</dbReference>
<dbReference type="InterPro" id="IPR040122">
    <property type="entry name" value="Importin_beta"/>
</dbReference>
<evidence type="ECO:0000256" key="13">
    <source>
        <dbReference type="SAM" id="Phobius"/>
    </source>
</evidence>
<dbReference type="SUPFAM" id="SSF48371">
    <property type="entry name" value="ARM repeat"/>
    <property type="match status" value="2"/>
</dbReference>
<name>A0A7G2E6S5_ARATH</name>
<dbReference type="InterPro" id="IPR058584">
    <property type="entry name" value="IMB1_TNPO1-like_TPR"/>
</dbReference>